<proteinExistence type="predicted"/>
<evidence type="ECO:0000313" key="2">
    <source>
        <dbReference type="EMBL" id="MBL4918961.1"/>
    </source>
</evidence>
<feature type="domain" description="N-acetyltransferase" evidence="1">
    <location>
        <begin position="14"/>
        <end position="100"/>
    </location>
</feature>
<reference evidence="2" key="1">
    <citation type="submission" date="2021-01" db="EMBL/GenBank/DDBJ databases">
        <title>Tabrizicola alba sp. nov. a motile alkaliphilic bacterium isolated from a soda lake.</title>
        <authorList>
            <person name="Szuroczki S."/>
            <person name="Abbaszade G."/>
            <person name="Schumann P."/>
            <person name="Toth E."/>
        </authorList>
    </citation>
    <scope>NUCLEOTIDE SEQUENCE</scope>
    <source>
        <strain evidence="2">DMG-N-6</strain>
    </source>
</reference>
<sequence>MTDPANADSAIRKELSGAKGRYVLTENGAEAEITFSVTSATLIIADHTGVPEALRGSGAGLRLVEYMVTDARASGFRIMPLCPFVNAMRKRHPEWADAFAV</sequence>
<dbReference type="PROSITE" id="PS51729">
    <property type="entry name" value="GNAT_YJDJ"/>
    <property type="match status" value="1"/>
</dbReference>
<dbReference type="Pfam" id="PF14542">
    <property type="entry name" value="Acetyltransf_CG"/>
    <property type="match status" value="1"/>
</dbReference>
<dbReference type="InterPro" id="IPR031165">
    <property type="entry name" value="GNAT_YJDJ"/>
</dbReference>
<name>A0A8K0Y1K6_9RHOB</name>
<organism evidence="2 3">
    <name type="scientific">Szabonella alba</name>
    <dbReference type="NCBI Taxonomy" id="2804194"/>
    <lineage>
        <taxon>Bacteria</taxon>
        <taxon>Pseudomonadati</taxon>
        <taxon>Pseudomonadota</taxon>
        <taxon>Alphaproteobacteria</taxon>
        <taxon>Rhodobacterales</taxon>
        <taxon>Paracoccaceae</taxon>
        <taxon>Szabonella</taxon>
    </lineage>
</organism>
<dbReference type="InterPro" id="IPR045057">
    <property type="entry name" value="Gcn5-rel_NAT"/>
</dbReference>
<protein>
    <submittedName>
        <fullName evidence="2">N-acetyltransferase</fullName>
    </submittedName>
</protein>
<accession>A0A8K0Y1K6</accession>
<dbReference type="Proteomes" id="UP000648908">
    <property type="component" value="Unassembled WGS sequence"/>
</dbReference>
<dbReference type="RefSeq" id="WP_202689939.1">
    <property type="nucleotide sequence ID" value="NZ_JAESVN010000010.1"/>
</dbReference>
<dbReference type="PANTHER" id="PTHR31435:SF10">
    <property type="entry name" value="BSR4717 PROTEIN"/>
    <property type="match status" value="1"/>
</dbReference>
<keyword evidence="3" id="KW-1185">Reference proteome</keyword>
<dbReference type="SUPFAM" id="SSF55729">
    <property type="entry name" value="Acyl-CoA N-acyltransferases (Nat)"/>
    <property type="match status" value="1"/>
</dbReference>
<dbReference type="Gene3D" id="3.40.630.30">
    <property type="match status" value="1"/>
</dbReference>
<dbReference type="AlphaFoldDB" id="A0A8K0Y1K6"/>
<evidence type="ECO:0000259" key="1">
    <source>
        <dbReference type="PROSITE" id="PS51729"/>
    </source>
</evidence>
<evidence type="ECO:0000313" key="3">
    <source>
        <dbReference type="Proteomes" id="UP000648908"/>
    </source>
</evidence>
<comment type="caution">
    <text evidence="2">The sequence shown here is derived from an EMBL/GenBank/DDBJ whole genome shotgun (WGS) entry which is preliminary data.</text>
</comment>
<dbReference type="EMBL" id="JAESVN010000010">
    <property type="protein sequence ID" value="MBL4918961.1"/>
    <property type="molecule type" value="Genomic_DNA"/>
</dbReference>
<dbReference type="InterPro" id="IPR016181">
    <property type="entry name" value="Acyl_CoA_acyltransferase"/>
</dbReference>
<gene>
    <name evidence="2" type="ORF">JL811_17180</name>
</gene>
<dbReference type="PANTHER" id="PTHR31435">
    <property type="entry name" value="PROTEIN NATD1"/>
    <property type="match status" value="1"/>
</dbReference>